<dbReference type="Proteomes" id="UP000274556">
    <property type="component" value="Unassembled WGS sequence"/>
</dbReference>
<keyword evidence="5" id="KW-1185">Reference proteome</keyword>
<keyword evidence="4" id="KW-0808">Transferase</keyword>
<name>A0A495V7D1_9GAMM</name>
<dbReference type="EMBL" id="RBXL01000001">
    <property type="protein sequence ID" value="RKT44267.1"/>
    <property type="molecule type" value="Genomic_DNA"/>
</dbReference>
<dbReference type="GO" id="GO:0016780">
    <property type="term" value="F:phosphotransferase activity, for other substituted phosphate groups"/>
    <property type="evidence" value="ECO:0007669"/>
    <property type="project" value="TreeGrafter"/>
</dbReference>
<dbReference type="PANTHER" id="PTHR30576:SF10">
    <property type="entry name" value="SLL5057 PROTEIN"/>
    <property type="match status" value="1"/>
</dbReference>
<keyword evidence="2" id="KW-0472">Membrane</keyword>
<evidence type="ECO:0000259" key="3">
    <source>
        <dbReference type="Pfam" id="PF02397"/>
    </source>
</evidence>
<comment type="similarity">
    <text evidence="1">Belongs to the bacterial sugar transferase family.</text>
</comment>
<comment type="caution">
    <text evidence="4">The sequence shown here is derived from an EMBL/GenBank/DDBJ whole genome shotgun (WGS) entry which is preliminary data.</text>
</comment>
<evidence type="ECO:0000256" key="1">
    <source>
        <dbReference type="ARBA" id="ARBA00006464"/>
    </source>
</evidence>
<gene>
    <name evidence="4" type="ORF">BDD21_1645</name>
</gene>
<keyword evidence="2" id="KW-1133">Transmembrane helix</keyword>
<dbReference type="PANTHER" id="PTHR30576">
    <property type="entry name" value="COLANIC BIOSYNTHESIS UDP-GLUCOSE LIPID CARRIER TRANSFERASE"/>
    <property type="match status" value="1"/>
</dbReference>
<feature type="transmembrane region" description="Helical" evidence="2">
    <location>
        <begin position="58"/>
        <end position="81"/>
    </location>
</feature>
<evidence type="ECO:0000313" key="4">
    <source>
        <dbReference type="EMBL" id="RKT44267.1"/>
    </source>
</evidence>
<feature type="domain" description="Bacterial sugar transferase" evidence="3">
    <location>
        <begin position="53"/>
        <end position="241"/>
    </location>
</feature>
<dbReference type="OrthoDB" id="9808602at2"/>
<proteinExistence type="inferred from homology"/>
<protein>
    <submittedName>
        <fullName evidence="4">Exopolysaccharide biosynthesis polyprenyl glycosylphosphotransferase</fullName>
    </submittedName>
</protein>
<reference evidence="4 5" key="1">
    <citation type="submission" date="2018-10" db="EMBL/GenBank/DDBJ databases">
        <title>Genomic Encyclopedia of Archaeal and Bacterial Type Strains, Phase II (KMG-II): from individual species to whole genera.</title>
        <authorList>
            <person name="Goeker M."/>
        </authorList>
    </citation>
    <scope>NUCLEOTIDE SEQUENCE [LARGE SCALE GENOMIC DNA]</scope>
    <source>
        <strain evidence="4 5">DSM 235</strain>
    </source>
</reference>
<dbReference type="InterPro" id="IPR003362">
    <property type="entry name" value="Bact_transf"/>
</dbReference>
<dbReference type="AlphaFoldDB" id="A0A495V7D1"/>
<organism evidence="4 5">
    <name type="scientific">Thiocapsa rosea</name>
    <dbReference type="NCBI Taxonomy" id="69360"/>
    <lineage>
        <taxon>Bacteria</taxon>
        <taxon>Pseudomonadati</taxon>
        <taxon>Pseudomonadota</taxon>
        <taxon>Gammaproteobacteria</taxon>
        <taxon>Chromatiales</taxon>
        <taxon>Chromatiaceae</taxon>
        <taxon>Thiocapsa</taxon>
    </lineage>
</organism>
<dbReference type="Pfam" id="PF02397">
    <property type="entry name" value="Bac_transf"/>
    <property type="match status" value="1"/>
</dbReference>
<dbReference type="RefSeq" id="WP_120796725.1">
    <property type="nucleotide sequence ID" value="NZ_RBXL01000001.1"/>
</dbReference>
<evidence type="ECO:0000313" key="5">
    <source>
        <dbReference type="Proteomes" id="UP000274556"/>
    </source>
</evidence>
<keyword evidence="2" id="KW-0812">Transmembrane</keyword>
<evidence type="ECO:0000256" key="2">
    <source>
        <dbReference type="SAM" id="Phobius"/>
    </source>
</evidence>
<accession>A0A495V7D1</accession>
<sequence length="247" mass="28328">MTSSDERPSQTSMEELLLRRYSRAGQPAWLIRLRIGAKRFAWVAVVRSAYLLKRALDILLAGPLFILLLPIFGLLVLAIRLESPGPALFKQTRVGRWGQIFTMYKFRSMYMDAEARKAELQDENEMSGGVTFKMQRDPRITRIGRFIRKASIDELPQLWNVIKGDMSLVGPRPPVPAEVDEYSLSDRRRLEVTPGITCIWQVSGRSDIPFPQQVELDVRYIESQSLWTDLKLLWQTVPAVLFGRGAY</sequence>